<dbReference type="STRING" id="572036.SAMN05661099_0212"/>
<feature type="chain" id="PRO_5012142923" evidence="1">
    <location>
        <begin position="22"/>
        <end position="1007"/>
    </location>
</feature>
<protein>
    <submittedName>
        <fullName evidence="3">Tetratricopeptide repeat-containing protein</fullName>
    </submittedName>
</protein>
<dbReference type="PANTHER" id="PTHR12558">
    <property type="entry name" value="CELL DIVISION CYCLE 16,23,27"/>
    <property type="match status" value="1"/>
</dbReference>
<evidence type="ECO:0000256" key="1">
    <source>
        <dbReference type="SAM" id="SignalP"/>
    </source>
</evidence>
<evidence type="ECO:0000259" key="2">
    <source>
        <dbReference type="Pfam" id="PF09976"/>
    </source>
</evidence>
<dbReference type="AlphaFoldDB" id="A0A1T5A2N9"/>
<dbReference type="Gene3D" id="1.25.40.10">
    <property type="entry name" value="Tetratricopeptide repeat domain"/>
    <property type="match status" value="8"/>
</dbReference>
<dbReference type="SUPFAM" id="SSF48452">
    <property type="entry name" value="TPR-like"/>
    <property type="match status" value="5"/>
</dbReference>
<keyword evidence="1" id="KW-0732">Signal</keyword>
<name>A0A1T5A2N9_9SPHI</name>
<dbReference type="GO" id="GO:0051301">
    <property type="term" value="P:cell division"/>
    <property type="evidence" value="ECO:0007669"/>
    <property type="project" value="TreeGrafter"/>
</dbReference>
<sequence length="1007" mass="115896">MLRKYIFKSLLLVFASSTVLAQNTAWFELNQSYKSGIELLEKGKYAAAAGQFSQVDQSTTRSSANVEITPEISLLKENAQYYLALCALELGNDDAEGLFLKFIAQHPVNSNTKLAFYQVGRSYFGQKNYPKVVEWLTKLDRNSLSGKESAEYRFKLAYSYFELKDFKNAEPLFAQLKNEQNNYTEQSIYYYAYLNYLNKNYRVALTEFERLKGSKDYENSYPYYISAMYFLDKRYDDVINYAVPILKSTKQLYETEMLRIIGASYFAKSDYKNAAIYYQNFQQRDLGKTQNNQDNYQIGYTWFKLKDYKKAIAELEKLSSADEYFQNGMIALGESFLKTNNKQGARNAFFKASKLTVDKELQEEGLFNYAKLSYELDFHQVALDATQLFIKTYPRSNKIDSAKTLLGEILLSTKNYKDAIDILESIPNKNREAKEVYQKVTYYRGLEFYNERAFQNAISVFMRSNASVVDPEIESLSTYWLAEAMYEVRKFGESVDNFEKFLDLPASRKTDVFNYANYALGYAAFEHESYRKAATHFSRFLQGNERDRNTINDAVLRLADSYFVLKDYGDALTYYNRIVSSNATGEDYALFQRGMIQGLQGQNDEKIATHKSLLQQYPKSNYADDAGFEIAYTYFIKNDFDIAKNDLSALIAKYPRSSYVPRALITIGLVQLNQDQDDAAIETFKRVVSEYTTTDEAKLALESIKNIYLERSDAAGFLAYANTTSIGNLSTSEQDNITFQAANNRFLKGDYQGTFESVNAYFDKFPNKPIHDKHAKFIRAESLVKLNRPNESIPDYEYILNDWTSDYTERALISISKIYLSQKKYNEAIVHLKKLELTSEYRAHYGYAINNLMESYANINMPDETMLYAQFVRDFEKSSQEEKYRADLYAGKANLIIGDKAEALKYFTLVADKTQTVTGAEAKYNVAKLQFEKGDYKTSLATAMDLTNKMSSHDYWLAKAFILIADNYLALKDTFQAKSTLQSIIDNYESDDDDILATAKEKLAAIK</sequence>
<dbReference type="RefSeq" id="WP_079700718.1">
    <property type="nucleotide sequence ID" value="NZ_FUYR01000001.1"/>
</dbReference>
<dbReference type="Proteomes" id="UP000189981">
    <property type="component" value="Unassembled WGS sequence"/>
</dbReference>
<organism evidence="3 4">
    <name type="scientific">Daejeonella lutea</name>
    <dbReference type="NCBI Taxonomy" id="572036"/>
    <lineage>
        <taxon>Bacteria</taxon>
        <taxon>Pseudomonadati</taxon>
        <taxon>Bacteroidota</taxon>
        <taxon>Sphingobacteriia</taxon>
        <taxon>Sphingobacteriales</taxon>
        <taxon>Sphingobacteriaceae</taxon>
        <taxon>Daejeonella</taxon>
    </lineage>
</organism>
<keyword evidence="4" id="KW-1185">Reference proteome</keyword>
<proteinExistence type="predicted"/>
<accession>A0A1T5A2N9</accession>
<reference evidence="4" key="1">
    <citation type="submission" date="2017-02" db="EMBL/GenBank/DDBJ databases">
        <authorList>
            <person name="Varghese N."/>
            <person name="Submissions S."/>
        </authorList>
    </citation>
    <scope>NUCLEOTIDE SEQUENCE [LARGE SCALE GENOMIC DNA]</scope>
    <source>
        <strain evidence="4">DSM 22385</strain>
    </source>
</reference>
<evidence type="ECO:0000313" key="4">
    <source>
        <dbReference type="Proteomes" id="UP000189981"/>
    </source>
</evidence>
<dbReference type="SMART" id="SM00028">
    <property type="entry name" value="TPR"/>
    <property type="match status" value="8"/>
</dbReference>
<gene>
    <name evidence="3" type="ORF">SAMN05661099_0212</name>
</gene>
<dbReference type="OrthoDB" id="9814448at2"/>
<dbReference type="InterPro" id="IPR011990">
    <property type="entry name" value="TPR-like_helical_dom_sf"/>
</dbReference>
<dbReference type="EMBL" id="FUYR01000001">
    <property type="protein sequence ID" value="SKB28893.1"/>
    <property type="molecule type" value="Genomic_DNA"/>
</dbReference>
<evidence type="ECO:0000313" key="3">
    <source>
        <dbReference type="EMBL" id="SKB28893.1"/>
    </source>
</evidence>
<dbReference type="Pfam" id="PF13432">
    <property type="entry name" value="TPR_16"/>
    <property type="match status" value="1"/>
</dbReference>
<feature type="domain" description="Ancillary SecYEG translocon subunit/Cell division coordinator CpoB TPR" evidence="2">
    <location>
        <begin position="589"/>
        <end position="689"/>
    </location>
</feature>
<feature type="signal peptide" evidence="1">
    <location>
        <begin position="1"/>
        <end position="21"/>
    </location>
</feature>
<dbReference type="PANTHER" id="PTHR12558:SF44">
    <property type="entry name" value="TETRATRICOPEPTIDE REPEAT-CONTAINING PROTEIN"/>
    <property type="match status" value="1"/>
</dbReference>
<dbReference type="InterPro" id="IPR019734">
    <property type="entry name" value="TPR_rpt"/>
</dbReference>
<dbReference type="Pfam" id="PF13174">
    <property type="entry name" value="TPR_6"/>
    <property type="match status" value="2"/>
</dbReference>
<dbReference type="Pfam" id="PF09976">
    <property type="entry name" value="TPR_21"/>
    <property type="match status" value="1"/>
</dbReference>
<dbReference type="InterPro" id="IPR018704">
    <property type="entry name" value="SecYEG/CpoB_TPR"/>
</dbReference>